<accession>A2DXG0</accession>
<evidence type="ECO:0000313" key="4">
    <source>
        <dbReference type="EMBL" id="EAY14912.1"/>
    </source>
</evidence>
<dbReference type="KEGG" id="tva:4772910"/>
<reference evidence="4" key="2">
    <citation type="journal article" date="2007" name="Science">
        <title>Draft genome sequence of the sexually transmitted pathogen Trichomonas vaginalis.</title>
        <authorList>
            <person name="Carlton J.M."/>
            <person name="Hirt R.P."/>
            <person name="Silva J.C."/>
            <person name="Delcher A.L."/>
            <person name="Schatz M."/>
            <person name="Zhao Q."/>
            <person name="Wortman J.R."/>
            <person name="Bidwell S.L."/>
            <person name="Alsmark U.C.M."/>
            <person name="Besteiro S."/>
            <person name="Sicheritz-Ponten T."/>
            <person name="Noel C.J."/>
            <person name="Dacks J.B."/>
            <person name="Foster P.G."/>
            <person name="Simillion C."/>
            <person name="Van de Peer Y."/>
            <person name="Miranda-Saavedra D."/>
            <person name="Barton G.J."/>
            <person name="Westrop G.D."/>
            <person name="Mueller S."/>
            <person name="Dessi D."/>
            <person name="Fiori P.L."/>
            <person name="Ren Q."/>
            <person name="Paulsen I."/>
            <person name="Zhang H."/>
            <person name="Bastida-Corcuera F.D."/>
            <person name="Simoes-Barbosa A."/>
            <person name="Brown M.T."/>
            <person name="Hayes R.D."/>
            <person name="Mukherjee M."/>
            <person name="Okumura C.Y."/>
            <person name="Schneider R."/>
            <person name="Smith A.J."/>
            <person name="Vanacova S."/>
            <person name="Villalvazo M."/>
            <person name="Haas B.J."/>
            <person name="Pertea M."/>
            <person name="Feldblyum T.V."/>
            <person name="Utterback T.R."/>
            <person name="Shu C.L."/>
            <person name="Osoegawa K."/>
            <person name="de Jong P.J."/>
            <person name="Hrdy I."/>
            <person name="Horvathova L."/>
            <person name="Zubacova Z."/>
            <person name="Dolezal P."/>
            <person name="Malik S.B."/>
            <person name="Logsdon J.M. Jr."/>
            <person name="Henze K."/>
            <person name="Gupta A."/>
            <person name="Wang C.C."/>
            <person name="Dunne R.L."/>
            <person name="Upcroft J.A."/>
            <person name="Upcroft P."/>
            <person name="White O."/>
            <person name="Salzberg S.L."/>
            <person name="Tang P."/>
            <person name="Chiu C.-H."/>
            <person name="Lee Y.-S."/>
            <person name="Embley T.M."/>
            <person name="Coombs G.H."/>
            <person name="Mottram J.C."/>
            <person name="Tachezy J."/>
            <person name="Fraser-Liggett C.M."/>
            <person name="Johnson P.J."/>
        </authorList>
    </citation>
    <scope>NUCLEOTIDE SEQUENCE [LARGE SCALE GENOMIC DNA]</scope>
    <source>
        <strain evidence="4">G3</strain>
    </source>
</reference>
<evidence type="ECO:0000313" key="5">
    <source>
        <dbReference type="Proteomes" id="UP000001542"/>
    </source>
</evidence>
<dbReference type="InterPro" id="IPR000569">
    <property type="entry name" value="HECT_dom"/>
</dbReference>
<dbReference type="Gene3D" id="3.90.1750.10">
    <property type="entry name" value="Hect, E3 ligase catalytic domains"/>
    <property type="match status" value="1"/>
</dbReference>
<keyword evidence="5" id="KW-1185">Reference proteome</keyword>
<dbReference type="STRING" id="5722.A2DXG0"/>
<dbReference type="RefSeq" id="XP_001327135.1">
    <property type="nucleotide sequence ID" value="XM_001327100.1"/>
</dbReference>
<dbReference type="PANTHER" id="PTHR46654">
    <property type="entry name" value="E3 UBIQUITIN-PROTEIN LIGASE HECTD3"/>
    <property type="match status" value="1"/>
</dbReference>
<dbReference type="Pfam" id="PF00632">
    <property type="entry name" value="HECT"/>
    <property type="match status" value="1"/>
</dbReference>
<dbReference type="VEuPathDB" id="TrichDB:TVAGG3_0925270"/>
<dbReference type="OrthoDB" id="8068875at2759"/>
<name>A2DXG0_TRIV3</name>
<protein>
    <recommendedName>
        <fullName evidence="3">HECT domain-containing protein</fullName>
    </recommendedName>
</protein>
<proteinExistence type="predicted"/>
<feature type="domain" description="HECT" evidence="3">
    <location>
        <begin position="2350"/>
        <end position="2669"/>
    </location>
</feature>
<dbReference type="SUPFAM" id="SSF56204">
    <property type="entry name" value="Hect, E3 ligase catalytic domain"/>
    <property type="match status" value="1"/>
</dbReference>
<dbReference type="VEuPathDB" id="TrichDB:TVAG_380220"/>
<reference evidence="4" key="1">
    <citation type="submission" date="2006-10" db="EMBL/GenBank/DDBJ databases">
        <authorList>
            <person name="Amadeo P."/>
            <person name="Zhao Q."/>
            <person name="Wortman J."/>
            <person name="Fraser-Liggett C."/>
            <person name="Carlton J."/>
        </authorList>
    </citation>
    <scope>NUCLEOTIDE SEQUENCE</scope>
    <source>
        <strain evidence="4">G3</strain>
    </source>
</reference>
<dbReference type="Proteomes" id="UP000001542">
    <property type="component" value="Unassembled WGS sequence"/>
</dbReference>
<organism evidence="4 5">
    <name type="scientific">Trichomonas vaginalis (strain ATCC PRA-98 / G3)</name>
    <dbReference type="NCBI Taxonomy" id="412133"/>
    <lineage>
        <taxon>Eukaryota</taxon>
        <taxon>Metamonada</taxon>
        <taxon>Parabasalia</taxon>
        <taxon>Trichomonadida</taxon>
        <taxon>Trichomonadidae</taxon>
        <taxon>Trichomonas</taxon>
    </lineage>
</organism>
<dbReference type="eggNOG" id="KOG1426">
    <property type="taxonomic scope" value="Eukaryota"/>
</dbReference>
<dbReference type="PANTHER" id="PTHR46654:SF1">
    <property type="entry name" value="E3 UBIQUITIN-PROTEIN LIGASE HECTD3"/>
    <property type="match status" value="1"/>
</dbReference>
<sequence>MGQLPSYPKPDPITPSKLEDFLRSSVVGGYIEQHFAKLARTNLKSEREIYENVTNKMIQYITNNKGTQSIKQLLLQSIISTLSDKFNQENEYNNIFSHLDNEINRVINSESDISECLVQDNFKISPIANTYSMALQIFNEIKPSTDFAEEFINALHEICDENVNYNQINPDIFLSIERHYRQIFSQPEFSGKIVNAIATSCLQNKIDLTGYLVLLYHLLQHQELSEHILSSLPQTLNDADEGNSTNNLSIRVRLGENSKITSVCSTNNTIYALASGNKLYSIDMNSKVVNQIIEDQFLENGTLCATNNLICATTPKESTFILLMEKQCDFKTAETVPNAVISCFSMQKTDLLVLTSDNQLYSCNEDNKTLLGHVDAKDPICMHNSNDILTIITKTETLIYEIYPNLIYLKLLSRKVLDYQENIVSIDSKYYIALLAHRSYTEFIMIPRHDGPYVNTQDFSRELISQPYTNAFHESIRRIINLMPLNYFVNEDNSKYFRISSFSYDYCITILNILLSITLPAQLSFSILHSVLSIVAGIVKHFDITEKQAKEIHSTLSSLAITKFASKQSIIFIMSYIMSTGFEKIYRKRIPEFISLIKTMSSDSTKISLLTNCIPIFLSSPAIVYIDQNCIKKIPEKMKYSVQKKMIFYCAQEIEKGTEDAINALHSCLPSDLSNLIFFFSILSSKHIAQYSTVFLDQVFPIIKNLIDQIKPIVNEFTEEEPLVRASPHPIRESVAFSWEVEINDAKAIEVKFDSRCCLIFGSTDFMKVSGQDGLVYQRNYLTKEPFPSKVLVNGSKAVLTVHSHGGESVYGITAYFRGIGKDEKARKYHDIMSFYVAYLLHRTSLCFCEVFLPNQKDENMKHCDFLLNSRKLTLLPDGLKQFVAPNVMDLLYQENKSQIKVKDDEKEIERMTISAVLNQLEIINIVLKMKSPHMMVTPPSTPKKTSKTPTLQKTMKNLTIKNKASIILPISMSKKITNPLRQTQPNPLPKSDNFQMEEFISFMMKELYKMRSKIRYNRQKGAGSSYLNEVLKKSEHFSNCRSVFEESKIVNDDRKNHCIDLMRLIGSDTPLNTIISYTNQYINKLSAQQSVSNFLAKFVTEIENKKFFGYLFYPLFTFLLENGKTRFKTLVANNFYKVFAQIDSLKEFNELMMLSVLTEIIVFGSNSQRSKELMKMICASEKTHLERIFLEAFCSNLSYSCFYDNYQILLENGFVSECLQCLSIFSQSFEMSEEILMSVSPYFAFKTPIELESFYLLLGNYFANKGFVNYSIPINDKIYNYQDFFKLLLKNIGLRLTKSDMTIINIQKVPSESQDYLMGVLISFFRTLLLSKYANDLLVLFDNIIFDYSKTLSSKLEVIAIFTIVGRGILPFSCGFCKVEDHPLKEVYRIAEITESEVTIYDNRSQEKRNFKKSKCFGSARISYSSQMFPATKFRANFIMTQLLQPLNKSLLQSTIALFALDIVQNNEWLGMLSSVSDNKILDTAIKCTNEIYFHSIPELMQGCQEITKSAVLSKLVRQNKKLLIGDGFVKKSDKIEMIYKEGMEKIGFLGSLSTNEYQNATFIDFKQNSLYMYGNKFILYNHKFENGDKISMSLFDNSKVTFWINDKEIEYDCNINDYKVTLFAVSIFDFDIKISQNQISQNQKSSSNSKFDEPVFFDDNFDDDDGFVQQIKSNYQQLEQKQNIKIEKPISDDYLVAARKFFFTSNNQKIVNFTKPKDPYKVIYKGSKFYDMTGRLISQTDTTTKLEFVDKLFGEIETEELPTIGVKPLLNYILPLFVSETIYNIIVIRCIRFICLHLQIYDNEKSSKLVQSLCSSIISTNYKIPNEKNFSSLLTYFQNCVKQIPDFIKQVLSINFEDNRQFYFTFNSPKIEKQRFVNDVTFNSNLTFGFYFDDEFKVTGTDYIRVNSGTKAFFIKESSFGQGIEEQKNLQLKVSLFNRKSDGIRFSFCPIFKFGTYSNQNQKTFIVNLIYSLTELIGKSKISSETKQKELCLSLFDFYSDLILSEDNVLSYAAYQNYWHISSTSNILDVSRPSEIWFGNHFSNLQNENSEFSRQFIFGLAMSCRCRMSIIPDLSTTTSLARIEAYLESLQMNSNTMTENVLLLMSFLNSKASIPFLYDCYLYSTRHGNVTFQVTKQDETFVFSDTWSIKSIKSVDGSSIPSDMAVEITKMNDFPNNNKLHIYAVKEEIPNLIIDFDIPQNIEIQKYIQLNDEMSKNWSKNFDKSIAELTGELKMISEMDKLRLEEYPNAAVKEWRSYLILRLNMMLNKLVKTDLRSPTLRPLLHEISYAIEPQYKYKQIDHVARQNITEKPTLNFSRTAAALVQTNPNSPHAISLFDQVISQVSPEKLSSLKNRNAPWIADLVGEGAIDAGGPGRDVFSEICQEMFLPFNKVFIQTPRTRAQNQMCEFIPDPDSSEERLLYAGAFVALCFVTQSPQPLKLNFSVWKYLTGNEISDQDLLDMDPDFAASLNVTGQRPLSIISLSGNKIDLIPFCDQNSVDSELYNQLAMEYRRNEFNFAMKSFRKGFEIIMEKSCRELLSPDQLKYIFCGPDEISAAQFISLLRYLTVADSASKEYFEWSILMMTSEERSMLLKFITGRVSIPVSGSGSNFAINVHLVKLQKTKPPYSLPTAATCSSTITVPAYPSNEIMLECLRKALRYGSDFTLDTQLDATTRAFE</sequence>
<dbReference type="InterPro" id="IPR042469">
    <property type="entry name" value="HECTD3"/>
</dbReference>
<dbReference type="EMBL" id="DS113263">
    <property type="protein sequence ID" value="EAY14912.1"/>
    <property type="molecule type" value="Genomic_DNA"/>
</dbReference>
<dbReference type="Gene3D" id="3.30.2160.10">
    <property type="entry name" value="Hect, E3 ligase catalytic domain"/>
    <property type="match status" value="1"/>
</dbReference>
<evidence type="ECO:0000256" key="1">
    <source>
        <dbReference type="ARBA" id="ARBA00022786"/>
    </source>
</evidence>
<gene>
    <name evidence="4" type="ORF">TVAG_380220</name>
</gene>
<keyword evidence="1 2" id="KW-0833">Ubl conjugation pathway</keyword>
<dbReference type="Gene3D" id="3.30.2410.10">
    <property type="entry name" value="Hect, E3 ligase catalytic domain"/>
    <property type="match status" value="1"/>
</dbReference>
<dbReference type="GO" id="GO:0006511">
    <property type="term" value="P:ubiquitin-dependent protein catabolic process"/>
    <property type="evidence" value="ECO:0000318"/>
    <property type="project" value="GO_Central"/>
</dbReference>
<dbReference type="SMART" id="SM00119">
    <property type="entry name" value="HECTc"/>
    <property type="match status" value="1"/>
</dbReference>
<dbReference type="SMR" id="A2DXG0"/>
<evidence type="ECO:0000256" key="2">
    <source>
        <dbReference type="PROSITE-ProRule" id="PRU00104"/>
    </source>
</evidence>
<evidence type="ECO:0000259" key="3">
    <source>
        <dbReference type="PROSITE" id="PS50237"/>
    </source>
</evidence>
<dbReference type="GO" id="GO:0005737">
    <property type="term" value="C:cytoplasm"/>
    <property type="evidence" value="ECO:0000318"/>
    <property type="project" value="GO_Central"/>
</dbReference>
<feature type="active site" description="Glycyl thioester intermediate" evidence="2">
    <location>
        <position position="2637"/>
    </location>
</feature>
<dbReference type="PROSITE" id="PS50237">
    <property type="entry name" value="HECT"/>
    <property type="match status" value="1"/>
</dbReference>
<dbReference type="InterPro" id="IPR035983">
    <property type="entry name" value="Hect_E3_ubiquitin_ligase"/>
</dbReference>
<dbReference type="GO" id="GO:0061630">
    <property type="term" value="F:ubiquitin protein ligase activity"/>
    <property type="evidence" value="ECO:0000318"/>
    <property type="project" value="GO_Central"/>
</dbReference>
<dbReference type="InParanoid" id="A2DXG0"/>